<organism evidence="3 4">
    <name type="scientific">Marinicrinis lubricantis</name>
    <dbReference type="NCBI Taxonomy" id="2086470"/>
    <lineage>
        <taxon>Bacteria</taxon>
        <taxon>Bacillati</taxon>
        <taxon>Bacillota</taxon>
        <taxon>Bacilli</taxon>
        <taxon>Bacillales</taxon>
        <taxon>Paenibacillaceae</taxon>
    </lineage>
</organism>
<dbReference type="PROSITE" id="PS51272">
    <property type="entry name" value="SLH"/>
    <property type="match status" value="1"/>
</dbReference>
<dbReference type="Pfam" id="PF00395">
    <property type="entry name" value="SLH"/>
    <property type="match status" value="1"/>
</dbReference>
<feature type="domain" description="SLH" evidence="2">
    <location>
        <begin position="25"/>
        <end position="88"/>
    </location>
</feature>
<name>A0ABW1IUX9_9BACL</name>
<dbReference type="CDD" id="cd05379">
    <property type="entry name" value="CAP_bacterial"/>
    <property type="match status" value="1"/>
</dbReference>
<dbReference type="InterPro" id="IPR029410">
    <property type="entry name" value="CAP_assoc"/>
</dbReference>
<dbReference type="SUPFAM" id="SSF55797">
    <property type="entry name" value="PR-1-like"/>
    <property type="match status" value="1"/>
</dbReference>
<protein>
    <submittedName>
        <fullName evidence="3">CAP-associated domain-containing protein</fullName>
    </submittedName>
</protein>
<dbReference type="RefSeq" id="WP_379896432.1">
    <property type="nucleotide sequence ID" value="NZ_CBCSCT010000007.1"/>
</dbReference>
<proteinExistence type="predicted"/>
<feature type="signal peptide" evidence="1">
    <location>
        <begin position="1"/>
        <end position="23"/>
    </location>
</feature>
<feature type="chain" id="PRO_5046203415" evidence="1">
    <location>
        <begin position="24"/>
        <end position="488"/>
    </location>
</feature>
<comment type="caution">
    <text evidence="3">The sequence shown here is derived from an EMBL/GenBank/DDBJ whole genome shotgun (WGS) entry which is preliminary data.</text>
</comment>
<dbReference type="Gene3D" id="3.40.33.10">
    <property type="entry name" value="CAP"/>
    <property type="match status" value="1"/>
</dbReference>
<keyword evidence="1" id="KW-0732">Signal</keyword>
<dbReference type="PANTHER" id="PTHR31157">
    <property type="entry name" value="SCP DOMAIN-CONTAINING PROTEIN"/>
    <property type="match status" value="1"/>
</dbReference>
<dbReference type="Pfam" id="PF14504">
    <property type="entry name" value="CAP_assoc_N"/>
    <property type="match status" value="1"/>
</dbReference>
<accession>A0ABW1IUX9</accession>
<reference evidence="4" key="1">
    <citation type="journal article" date="2019" name="Int. J. Syst. Evol. Microbiol.">
        <title>The Global Catalogue of Microorganisms (GCM) 10K type strain sequencing project: providing services to taxonomists for standard genome sequencing and annotation.</title>
        <authorList>
            <consortium name="The Broad Institute Genomics Platform"/>
            <consortium name="The Broad Institute Genome Sequencing Center for Infectious Disease"/>
            <person name="Wu L."/>
            <person name="Ma J."/>
        </authorList>
    </citation>
    <scope>NUCLEOTIDE SEQUENCE [LARGE SCALE GENOMIC DNA]</scope>
    <source>
        <strain evidence="4">CCM 8749</strain>
    </source>
</reference>
<dbReference type="Pfam" id="PF00188">
    <property type="entry name" value="CAP"/>
    <property type="match status" value="1"/>
</dbReference>
<evidence type="ECO:0000313" key="3">
    <source>
        <dbReference type="EMBL" id="MFC5988909.1"/>
    </source>
</evidence>
<dbReference type="EMBL" id="JBHSQV010000185">
    <property type="protein sequence ID" value="MFC5988909.1"/>
    <property type="molecule type" value="Genomic_DNA"/>
</dbReference>
<gene>
    <name evidence="3" type="ORF">ACFPXP_21100</name>
</gene>
<dbReference type="PANTHER" id="PTHR31157:SF1">
    <property type="entry name" value="SCP DOMAIN-CONTAINING PROTEIN"/>
    <property type="match status" value="1"/>
</dbReference>
<dbReference type="InterPro" id="IPR035940">
    <property type="entry name" value="CAP_sf"/>
</dbReference>
<evidence type="ECO:0000313" key="4">
    <source>
        <dbReference type="Proteomes" id="UP001596250"/>
    </source>
</evidence>
<dbReference type="InterPro" id="IPR001119">
    <property type="entry name" value="SLH_dom"/>
</dbReference>
<evidence type="ECO:0000259" key="2">
    <source>
        <dbReference type="PROSITE" id="PS51272"/>
    </source>
</evidence>
<sequence length="488" mass="54094">MKTLKMCMAVLLIYLLAFQPVSDADAESAFTDTEGHWAEQTLYWAKQNDIASGFLDGSFKPNSLIGEAEFITLLYRTMGVKAETPPGASHWADGSYLFAAEMHYPLQGMQTIEDRNSPITRTYVAEMLAWADGEELSGTSAVEYILEQGYSKGKTSATVEGYFGADYLSRAEAIQFIKNTLDAGMNQLQPLPENTKVEPKDNEYGIGGISIGDSSSDLLEHWGPPSRKDASNYGFTWYVYNEHFSDFAMFGIQNGAVVALYTNALNWQGPGDIHAGTSRATIEALLGEPLDSILKQNTYYQLSHSSDEAGVYLIDGSFITFYYDIHENGKIMGIKIVKEQTEKAMSGFYGTSSTQVEAAYEKQLFDFANVERVKRNLPIFEWDDQAAATAKKHSKDMGVRSFFDHTNPDGVDPFERMENGGIDYMLAAENIAAGQVDAMQAHADWMNSKTGHRENVLGETAKLGTGVVFVEGSNYDVYYTQNFFTPMP</sequence>
<dbReference type="Proteomes" id="UP001596250">
    <property type="component" value="Unassembled WGS sequence"/>
</dbReference>
<dbReference type="InterPro" id="IPR014044">
    <property type="entry name" value="CAP_dom"/>
</dbReference>
<evidence type="ECO:0000256" key="1">
    <source>
        <dbReference type="SAM" id="SignalP"/>
    </source>
</evidence>
<keyword evidence="4" id="KW-1185">Reference proteome</keyword>